<name>A0AA35YAB8_LACSI</name>
<dbReference type="EMBL" id="OX465086">
    <property type="protein sequence ID" value="CAI9263838.1"/>
    <property type="molecule type" value="Genomic_DNA"/>
</dbReference>
<organism evidence="2 3">
    <name type="scientific">Lactuca saligna</name>
    <name type="common">Willowleaf lettuce</name>
    <dbReference type="NCBI Taxonomy" id="75948"/>
    <lineage>
        <taxon>Eukaryota</taxon>
        <taxon>Viridiplantae</taxon>
        <taxon>Streptophyta</taxon>
        <taxon>Embryophyta</taxon>
        <taxon>Tracheophyta</taxon>
        <taxon>Spermatophyta</taxon>
        <taxon>Magnoliopsida</taxon>
        <taxon>eudicotyledons</taxon>
        <taxon>Gunneridae</taxon>
        <taxon>Pentapetalae</taxon>
        <taxon>asterids</taxon>
        <taxon>campanulids</taxon>
        <taxon>Asterales</taxon>
        <taxon>Asteraceae</taxon>
        <taxon>Cichorioideae</taxon>
        <taxon>Cichorieae</taxon>
        <taxon>Lactucinae</taxon>
        <taxon>Lactuca</taxon>
    </lineage>
</organism>
<dbReference type="AlphaFoldDB" id="A0AA35YAB8"/>
<reference evidence="2" key="1">
    <citation type="submission" date="2023-04" db="EMBL/GenBank/DDBJ databases">
        <authorList>
            <person name="Vijverberg K."/>
            <person name="Xiong W."/>
            <person name="Schranz E."/>
        </authorList>
    </citation>
    <scope>NUCLEOTIDE SEQUENCE</scope>
</reference>
<sequence length="119" mass="12814">MGRPRLEPDLHNWSRTKRECRGGRRAGVGRSRGGGRGSSGRGNIGSGRGSEEIMDCLGPNEAELQQIKGLGLSEPELRQIEGLGLSKAEDVGIASQITIEELPTTQALGDEERMNEDDD</sequence>
<dbReference type="Proteomes" id="UP001177003">
    <property type="component" value="Chromosome 0"/>
</dbReference>
<feature type="compositionally biased region" description="Gly residues" evidence="1">
    <location>
        <begin position="30"/>
        <end position="48"/>
    </location>
</feature>
<gene>
    <name evidence="2" type="ORF">LSALG_LOCUS4513</name>
</gene>
<proteinExistence type="predicted"/>
<accession>A0AA35YAB8</accession>
<evidence type="ECO:0000313" key="3">
    <source>
        <dbReference type="Proteomes" id="UP001177003"/>
    </source>
</evidence>
<evidence type="ECO:0000256" key="1">
    <source>
        <dbReference type="SAM" id="MobiDB-lite"/>
    </source>
</evidence>
<evidence type="ECO:0000313" key="2">
    <source>
        <dbReference type="EMBL" id="CAI9263838.1"/>
    </source>
</evidence>
<feature type="compositionally biased region" description="Basic and acidic residues" evidence="1">
    <location>
        <begin position="1"/>
        <end position="22"/>
    </location>
</feature>
<keyword evidence="3" id="KW-1185">Reference proteome</keyword>
<protein>
    <submittedName>
        <fullName evidence="2">Uncharacterized protein</fullName>
    </submittedName>
</protein>
<feature type="region of interest" description="Disordered" evidence="1">
    <location>
        <begin position="1"/>
        <end position="52"/>
    </location>
</feature>